<comment type="similarity">
    <text evidence="2">Belongs to the outer membrane factor (OMF) (TC 1.B.17) family.</text>
</comment>
<dbReference type="GO" id="GO:0009279">
    <property type="term" value="C:cell outer membrane"/>
    <property type="evidence" value="ECO:0007669"/>
    <property type="project" value="UniProtKB-SubCell"/>
</dbReference>
<name>A0A8X8LCD2_9BACT</name>
<evidence type="ECO:0000256" key="7">
    <source>
        <dbReference type="ARBA" id="ARBA00023237"/>
    </source>
</evidence>
<accession>A0A8X8LCD2</accession>
<organism evidence="8 9">
    <name type="scientific">Hydrobacter penzbergensis</name>
    <dbReference type="NCBI Taxonomy" id="1235997"/>
    <lineage>
        <taxon>Bacteria</taxon>
        <taxon>Pseudomonadati</taxon>
        <taxon>Bacteroidota</taxon>
        <taxon>Chitinophagia</taxon>
        <taxon>Chitinophagales</taxon>
        <taxon>Chitinophagaceae</taxon>
        <taxon>Hydrobacter</taxon>
    </lineage>
</organism>
<dbReference type="Gene3D" id="1.20.1600.10">
    <property type="entry name" value="Outer membrane efflux proteins (OEP)"/>
    <property type="match status" value="1"/>
</dbReference>
<dbReference type="RefSeq" id="WP_092721556.1">
    <property type="nucleotide sequence ID" value="NZ_FNNO01000001.1"/>
</dbReference>
<evidence type="ECO:0000256" key="4">
    <source>
        <dbReference type="ARBA" id="ARBA00022452"/>
    </source>
</evidence>
<keyword evidence="6" id="KW-0472">Membrane</keyword>
<reference evidence="8 9" key="1">
    <citation type="submission" date="2016-10" db="EMBL/GenBank/DDBJ databases">
        <authorList>
            <person name="Varghese N."/>
            <person name="Submissions S."/>
        </authorList>
    </citation>
    <scope>NUCLEOTIDE SEQUENCE [LARGE SCALE GENOMIC DNA]</scope>
    <source>
        <strain evidence="8 9">DSM 25353</strain>
    </source>
</reference>
<keyword evidence="5" id="KW-0812">Transmembrane</keyword>
<sequence>MKQFLLFIGIASICVPGLSQRSSLTLRQCIETAIVNNADVKQQEFQLRTAAVNLNQAKGNLVPQLNGSINHALNQGRSIDPSNNSYINQQLTTANYSLGSSVTIFNGFKLLNTLKQNQYAYDAGKMDWQQSKDKLTLDIILAYLQVLNNEDLMEQATKQVYLSEQQVARLEIQDKAGAIKPSDLYDLKGQLASDQVTLINTRNARDAAKLSLAQLMNMPLDTSLSLERLGADQFDLSYRATADSIYQTAVSHLAAIKSVELKTLRSEKALRAAKGNLFPSLAIGGGINTNYSSNSRDALNNKIAYADQLKNNYGTYVGAGISLPILNNFRYKNQVAQAKIDLQNARFVDETAKIQLRQQVERDHLNMTSAKDRYTVLMEQVKAYTESFRAAEIRFEQGVGTSVDYLIAKNNLDRARSNLIIARYDYLLRTKILDYYQGKPLW</sequence>
<dbReference type="GO" id="GO:0015288">
    <property type="term" value="F:porin activity"/>
    <property type="evidence" value="ECO:0007669"/>
    <property type="project" value="TreeGrafter"/>
</dbReference>
<dbReference type="SUPFAM" id="SSF56954">
    <property type="entry name" value="Outer membrane efflux proteins (OEP)"/>
    <property type="match status" value="1"/>
</dbReference>
<keyword evidence="9" id="KW-1185">Reference proteome</keyword>
<dbReference type="PANTHER" id="PTHR30026">
    <property type="entry name" value="OUTER MEMBRANE PROTEIN TOLC"/>
    <property type="match status" value="1"/>
</dbReference>
<dbReference type="InterPro" id="IPR051906">
    <property type="entry name" value="TolC-like"/>
</dbReference>
<keyword evidence="7" id="KW-0998">Cell outer membrane</keyword>
<evidence type="ECO:0000256" key="3">
    <source>
        <dbReference type="ARBA" id="ARBA00022448"/>
    </source>
</evidence>
<evidence type="ECO:0000256" key="1">
    <source>
        <dbReference type="ARBA" id="ARBA00004442"/>
    </source>
</evidence>
<protein>
    <submittedName>
        <fullName evidence="8">Outer membrane protein</fullName>
    </submittedName>
</protein>
<evidence type="ECO:0000256" key="6">
    <source>
        <dbReference type="ARBA" id="ARBA00023136"/>
    </source>
</evidence>
<gene>
    <name evidence="8" type="ORF">SAMN05444410_101413</name>
</gene>
<dbReference type="PANTHER" id="PTHR30026:SF20">
    <property type="entry name" value="OUTER MEMBRANE PROTEIN TOLC"/>
    <property type="match status" value="1"/>
</dbReference>
<evidence type="ECO:0000256" key="2">
    <source>
        <dbReference type="ARBA" id="ARBA00007613"/>
    </source>
</evidence>
<dbReference type="AlphaFoldDB" id="A0A8X8LCD2"/>
<dbReference type="GO" id="GO:1990281">
    <property type="term" value="C:efflux pump complex"/>
    <property type="evidence" value="ECO:0007669"/>
    <property type="project" value="TreeGrafter"/>
</dbReference>
<comment type="caution">
    <text evidence="8">The sequence shown here is derived from an EMBL/GenBank/DDBJ whole genome shotgun (WGS) entry which is preliminary data.</text>
</comment>
<keyword evidence="4" id="KW-1134">Transmembrane beta strand</keyword>
<dbReference type="InterPro" id="IPR003423">
    <property type="entry name" value="OMP_efflux"/>
</dbReference>
<dbReference type="Proteomes" id="UP000198711">
    <property type="component" value="Unassembled WGS sequence"/>
</dbReference>
<proteinExistence type="inferred from homology"/>
<dbReference type="GO" id="GO:0015562">
    <property type="term" value="F:efflux transmembrane transporter activity"/>
    <property type="evidence" value="ECO:0007669"/>
    <property type="project" value="InterPro"/>
</dbReference>
<keyword evidence="3" id="KW-0813">Transport</keyword>
<evidence type="ECO:0000313" key="8">
    <source>
        <dbReference type="EMBL" id="SDW17217.1"/>
    </source>
</evidence>
<dbReference type="EMBL" id="FNNO01000001">
    <property type="protein sequence ID" value="SDW17217.1"/>
    <property type="molecule type" value="Genomic_DNA"/>
</dbReference>
<evidence type="ECO:0000256" key="5">
    <source>
        <dbReference type="ARBA" id="ARBA00022692"/>
    </source>
</evidence>
<dbReference type="Pfam" id="PF02321">
    <property type="entry name" value="OEP"/>
    <property type="match status" value="2"/>
</dbReference>
<evidence type="ECO:0000313" key="9">
    <source>
        <dbReference type="Proteomes" id="UP000198711"/>
    </source>
</evidence>
<comment type="subcellular location">
    <subcellularLocation>
        <location evidence="1">Cell outer membrane</location>
    </subcellularLocation>
</comment>